<dbReference type="Gene3D" id="3.30.750.24">
    <property type="entry name" value="STAS domain"/>
    <property type="match status" value="1"/>
</dbReference>
<evidence type="ECO:0000256" key="2">
    <source>
        <dbReference type="RuleBase" id="RU003749"/>
    </source>
</evidence>
<dbReference type="NCBIfam" id="TIGR00377">
    <property type="entry name" value="ant_ant_sig"/>
    <property type="match status" value="1"/>
</dbReference>
<evidence type="ECO:0000259" key="3">
    <source>
        <dbReference type="PROSITE" id="PS50801"/>
    </source>
</evidence>
<evidence type="ECO:0000313" key="5">
    <source>
        <dbReference type="Proteomes" id="UP000247569"/>
    </source>
</evidence>
<dbReference type="SUPFAM" id="SSF52091">
    <property type="entry name" value="SpoIIaa-like"/>
    <property type="match status" value="1"/>
</dbReference>
<dbReference type="PROSITE" id="PS50801">
    <property type="entry name" value="STAS"/>
    <property type="match status" value="1"/>
</dbReference>
<dbReference type="EMBL" id="QJKF01000001">
    <property type="protein sequence ID" value="PXX71178.1"/>
    <property type="molecule type" value="Genomic_DNA"/>
</dbReference>
<sequence length="115" mass="11868">MIDEFSTSTRPITNGVVLRFVGGLDATAAPAARAAIENLVLRPGERLVVDLSGLLFCDSSGISMLLAARNAAALAQADIALAAVPSYVLRTLALIGLHGVFATYPTLDDAAEPTT</sequence>
<dbReference type="PANTHER" id="PTHR33495">
    <property type="entry name" value="ANTI-SIGMA FACTOR ANTAGONIST TM_1081-RELATED-RELATED"/>
    <property type="match status" value="1"/>
</dbReference>
<proteinExistence type="inferred from homology"/>
<dbReference type="CDD" id="cd07043">
    <property type="entry name" value="STAS_anti-anti-sigma_factors"/>
    <property type="match status" value="1"/>
</dbReference>
<keyword evidence="5" id="KW-1185">Reference proteome</keyword>
<dbReference type="AlphaFoldDB" id="A0A318KA28"/>
<dbReference type="Proteomes" id="UP000247569">
    <property type="component" value="Unassembled WGS sequence"/>
</dbReference>
<dbReference type="RefSeq" id="WP_110293323.1">
    <property type="nucleotide sequence ID" value="NZ_QJKF01000001.1"/>
</dbReference>
<evidence type="ECO:0000313" key="4">
    <source>
        <dbReference type="EMBL" id="PXX71178.1"/>
    </source>
</evidence>
<dbReference type="InterPro" id="IPR002645">
    <property type="entry name" value="STAS_dom"/>
</dbReference>
<gene>
    <name evidence="4" type="ORF">DFR70_101600</name>
</gene>
<reference evidence="4 5" key="1">
    <citation type="submission" date="2018-05" db="EMBL/GenBank/DDBJ databases">
        <title>Genomic Encyclopedia of Type Strains, Phase IV (KMG-IV): sequencing the most valuable type-strain genomes for metagenomic binning, comparative biology and taxonomic classification.</title>
        <authorList>
            <person name="Goeker M."/>
        </authorList>
    </citation>
    <scope>NUCLEOTIDE SEQUENCE [LARGE SCALE GENOMIC DNA]</scope>
    <source>
        <strain evidence="4 5">DSM 44704</strain>
    </source>
</reference>
<dbReference type="OrthoDB" id="3481860at2"/>
<accession>A0A318KA28</accession>
<comment type="caution">
    <text evidence="4">The sequence shown here is derived from an EMBL/GenBank/DDBJ whole genome shotgun (WGS) entry which is preliminary data.</text>
</comment>
<comment type="similarity">
    <text evidence="1 2">Belongs to the anti-sigma-factor antagonist family.</text>
</comment>
<dbReference type="GO" id="GO:0043856">
    <property type="term" value="F:anti-sigma factor antagonist activity"/>
    <property type="evidence" value="ECO:0007669"/>
    <property type="project" value="InterPro"/>
</dbReference>
<dbReference type="Pfam" id="PF01740">
    <property type="entry name" value="STAS"/>
    <property type="match status" value="1"/>
</dbReference>
<dbReference type="InterPro" id="IPR036513">
    <property type="entry name" value="STAS_dom_sf"/>
</dbReference>
<protein>
    <recommendedName>
        <fullName evidence="2">Anti-sigma factor antagonist</fullName>
    </recommendedName>
</protein>
<evidence type="ECO:0000256" key="1">
    <source>
        <dbReference type="ARBA" id="ARBA00009013"/>
    </source>
</evidence>
<feature type="domain" description="STAS" evidence="3">
    <location>
        <begin position="5"/>
        <end position="114"/>
    </location>
</feature>
<organism evidence="4 5">
    <name type="scientific">Nocardia tenerifensis</name>
    <dbReference type="NCBI Taxonomy" id="228006"/>
    <lineage>
        <taxon>Bacteria</taxon>
        <taxon>Bacillati</taxon>
        <taxon>Actinomycetota</taxon>
        <taxon>Actinomycetes</taxon>
        <taxon>Mycobacteriales</taxon>
        <taxon>Nocardiaceae</taxon>
        <taxon>Nocardia</taxon>
    </lineage>
</organism>
<dbReference type="InterPro" id="IPR003658">
    <property type="entry name" value="Anti-sigma_ant"/>
</dbReference>
<dbReference type="PANTHER" id="PTHR33495:SF2">
    <property type="entry name" value="ANTI-SIGMA FACTOR ANTAGONIST TM_1081-RELATED"/>
    <property type="match status" value="1"/>
</dbReference>
<name>A0A318KA28_9NOCA</name>